<dbReference type="FunFam" id="3.40.710.10:FF:000005">
    <property type="entry name" value="Glutaminase"/>
    <property type="match status" value="1"/>
</dbReference>
<keyword evidence="6" id="KW-0007">Acetylation</keyword>
<evidence type="ECO:0000256" key="2">
    <source>
        <dbReference type="ARBA" id="ARBA00011881"/>
    </source>
</evidence>
<comment type="catalytic activity">
    <reaction evidence="5 6">
        <text>L-glutamine + H2O = L-glutamate + NH4(+)</text>
        <dbReference type="Rhea" id="RHEA:15889"/>
        <dbReference type="ChEBI" id="CHEBI:15377"/>
        <dbReference type="ChEBI" id="CHEBI:28938"/>
        <dbReference type="ChEBI" id="CHEBI:29985"/>
        <dbReference type="ChEBI" id="CHEBI:58359"/>
        <dbReference type="EC" id="3.5.1.2"/>
    </reaction>
</comment>
<dbReference type="Proteomes" id="UP000243985">
    <property type="component" value="Unassembled WGS sequence"/>
</dbReference>
<evidence type="ECO:0000313" key="8">
    <source>
        <dbReference type="EMBL" id="PTX07460.1"/>
    </source>
</evidence>
<dbReference type="GO" id="GO:0006537">
    <property type="term" value="P:glutamate biosynthetic process"/>
    <property type="evidence" value="ECO:0007669"/>
    <property type="project" value="TreeGrafter"/>
</dbReference>
<reference evidence="8 10" key="3">
    <citation type="submission" date="2018-04" db="EMBL/GenBank/DDBJ databases">
        <title>Genomic Encyclopedia of Archaeal and Bacterial Type Strains, Phase II (KMG-II): from individual species to whole genera.</title>
        <authorList>
            <person name="Goeker M."/>
        </authorList>
    </citation>
    <scope>NUCLEOTIDE SEQUENCE [LARGE SCALE GENOMIC DNA]</scope>
    <source>
        <strain evidence="8 10">DSM 22902</strain>
    </source>
</reference>
<dbReference type="KEGG" id="clk:CGC53_05515"/>
<evidence type="ECO:0000256" key="5">
    <source>
        <dbReference type="ARBA" id="ARBA00049534"/>
    </source>
</evidence>
<dbReference type="EMBL" id="CP022384">
    <property type="protein sequence ID" value="ATA81843.1"/>
    <property type="molecule type" value="Genomic_DNA"/>
</dbReference>
<dbReference type="RefSeq" id="WP_009390037.1">
    <property type="nucleotide sequence ID" value="NZ_CALIIH010000002.1"/>
</dbReference>
<feature type="binding site" evidence="6">
    <location>
        <position position="164"/>
    </location>
    <ligand>
        <name>substrate</name>
    </ligand>
</feature>
<name>A0A250F9P0_9FLAO</name>
<feature type="binding site" evidence="6">
    <location>
        <position position="113"/>
    </location>
    <ligand>
        <name>substrate</name>
    </ligand>
</feature>
<dbReference type="PANTHER" id="PTHR12544:SF29">
    <property type="entry name" value="GLUTAMINASE"/>
    <property type="match status" value="1"/>
</dbReference>
<feature type="binding site" evidence="6">
    <location>
        <position position="240"/>
    </location>
    <ligand>
        <name>substrate</name>
    </ligand>
</feature>
<comment type="similarity">
    <text evidence="1 6">Belongs to the glutaminase family.</text>
</comment>
<dbReference type="NCBIfam" id="TIGR03814">
    <property type="entry name" value="Gln_ase"/>
    <property type="match status" value="1"/>
</dbReference>
<dbReference type="InterPro" id="IPR012338">
    <property type="entry name" value="Beta-lactam/transpept-like"/>
</dbReference>
<proteinExistence type="inferred from homology"/>
<feature type="binding site" evidence="6">
    <location>
        <position position="63"/>
    </location>
    <ligand>
        <name>substrate</name>
    </ligand>
</feature>
<dbReference type="GO" id="GO:0006543">
    <property type="term" value="P:L-glutamine catabolic process"/>
    <property type="evidence" value="ECO:0007669"/>
    <property type="project" value="TreeGrafter"/>
</dbReference>
<keyword evidence="4 6" id="KW-0378">Hydrolase</keyword>
<feature type="binding site" evidence="6">
    <location>
        <position position="188"/>
    </location>
    <ligand>
        <name>substrate</name>
    </ligand>
</feature>
<dbReference type="Proteomes" id="UP000217276">
    <property type="component" value="Chromosome"/>
</dbReference>
<reference evidence="7" key="1">
    <citation type="journal article" date="2017" name="Genome Announc.">
        <title>Twelve Complete Reference Genomes of Clinical Isolates in the Capnocytophaga Genus.</title>
        <authorList>
            <person name="Villarma A."/>
            <person name="Gulvik C.A."/>
            <person name="Rowe L.A."/>
            <person name="Sheth M."/>
            <person name="Juieng P."/>
            <person name="Nicholson A.C."/>
            <person name="Loparev V.N."/>
            <person name="McQuiston J.R."/>
        </authorList>
    </citation>
    <scope>NUCLEOTIDE SEQUENCE</scope>
    <source>
        <strain evidence="7">H6253</strain>
    </source>
</reference>
<keyword evidence="9" id="KW-1185">Reference proteome</keyword>
<protein>
    <recommendedName>
        <fullName evidence="3 6">Glutaminase</fullName>
        <ecNumber evidence="3 6">3.5.1.2</ecNumber>
    </recommendedName>
</protein>
<dbReference type="PANTHER" id="PTHR12544">
    <property type="entry name" value="GLUTAMINASE"/>
    <property type="match status" value="1"/>
</dbReference>
<evidence type="ECO:0000313" key="10">
    <source>
        <dbReference type="Proteomes" id="UP000243985"/>
    </source>
</evidence>
<dbReference type="Pfam" id="PF04960">
    <property type="entry name" value="Glutaminase"/>
    <property type="match status" value="1"/>
</dbReference>
<feature type="binding site" evidence="6">
    <location>
        <position position="157"/>
    </location>
    <ligand>
        <name>substrate</name>
    </ligand>
</feature>
<dbReference type="GO" id="GO:0004359">
    <property type="term" value="F:glutaminase activity"/>
    <property type="evidence" value="ECO:0007669"/>
    <property type="project" value="UniProtKB-UniRule"/>
</dbReference>
<evidence type="ECO:0000256" key="3">
    <source>
        <dbReference type="ARBA" id="ARBA00012918"/>
    </source>
</evidence>
<evidence type="ECO:0000256" key="6">
    <source>
        <dbReference type="HAMAP-Rule" id="MF_00313"/>
    </source>
</evidence>
<sequence length="304" mass="33760">MKYSKIIEAAYKTVMEAENVGTVPTYIPELAQVDPNKFGVYFYSLNKQSFGIGDCDEKFSCQSISKVLALCLAYSIIGDKLWKRVDVEPSGTSFNSLVQLEADNGIPRNPLINAGAIVVCDILLSILEDAEADFLTFVRDLANDESVNYSIRVAESEKSVGYRNFALCYYIKSLGNIENDPIEVLNFYFKLCSLELSCKSLAYIFSFLANDGIRMHDRVQILTDTCTKRVNAIMQTCGFYDESGEFAFKVGLPGKSGVGGGIVALLPNHYSIAVWSPKLNNKGNSYRGMLFLEEFTAQTHTSIF</sequence>
<feature type="binding site" evidence="6">
    <location>
        <position position="258"/>
    </location>
    <ligand>
        <name>substrate</name>
    </ligand>
</feature>
<dbReference type="AlphaFoldDB" id="A0A250F9P0"/>
<comment type="subunit">
    <text evidence="2 6">Homotetramer.</text>
</comment>
<reference evidence="9" key="2">
    <citation type="submission" date="2017-06" db="EMBL/GenBank/DDBJ databases">
        <title>Capnocytophaga spp. assemblies.</title>
        <authorList>
            <person name="Gulvik C.A."/>
        </authorList>
    </citation>
    <scope>NUCLEOTIDE SEQUENCE [LARGE SCALE GENOMIC DNA]</scope>
    <source>
        <strain evidence="9">H6253</strain>
    </source>
</reference>
<evidence type="ECO:0000313" key="7">
    <source>
        <dbReference type="EMBL" id="ATA81843.1"/>
    </source>
</evidence>
<dbReference type="SUPFAM" id="SSF56601">
    <property type="entry name" value="beta-lactamase/transpeptidase-like"/>
    <property type="match status" value="1"/>
</dbReference>
<gene>
    <name evidence="6" type="primary">glsA</name>
    <name evidence="8" type="ORF">C8P65_104151</name>
    <name evidence="7" type="ORF">CGC53_05515</name>
</gene>
<evidence type="ECO:0000313" key="9">
    <source>
        <dbReference type="Proteomes" id="UP000217276"/>
    </source>
</evidence>
<evidence type="ECO:0000256" key="1">
    <source>
        <dbReference type="ARBA" id="ARBA00011076"/>
    </source>
</evidence>
<dbReference type="EC" id="3.5.1.2" evidence="3 6"/>
<dbReference type="NCBIfam" id="NF002133">
    <property type="entry name" value="PRK00971.1-2"/>
    <property type="match status" value="1"/>
</dbReference>
<dbReference type="EMBL" id="QBKG01000004">
    <property type="protein sequence ID" value="PTX07460.1"/>
    <property type="molecule type" value="Genomic_DNA"/>
</dbReference>
<dbReference type="Gene3D" id="3.40.710.10">
    <property type="entry name" value="DD-peptidase/beta-lactamase superfamily"/>
    <property type="match status" value="1"/>
</dbReference>
<organism evidence="7 9">
    <name type="scientific">Capnocytophaga leadbetteri</name>
    <dbReference type="NCBI Taxonomy" id="327575"/>
    <lineage>
        <taxon>Bacteria</taxon>
        <taxon>Pseudomonadati</taxon>
        <taxon>Bacteroidota</taxon>
        <taxon>Flavobacteriia</taxon>
        <taxon>Flavobacteriales</taxon>
        <taxon>Flavobacteriaceae</taxon>
        <taxon>Capnocytophaga</taxon>
    </lineage>
</organism>
<accession>A0A250F9P0</accession>
<dbReference type="GeneID" id="84580504"/>
<dbReference type="InterPro" id="IPR015868">
    <property type="entry name" value="Glutaminase"/>
</dbReference>
<evidence type="ECO:0000256" key="4">
    <source>
        <dbReference type="ARBA" id="ARBA00022801"/>
    </source>
</evidence>
<dbReference type="HAMAP" id="MF_00313">
    <property type="entry name" value="Glutaminase"/>
    <property type="match status" value="1"/>
</dbReference>